<dbReference type="InterPro" id="IPR036890">
    <property type="entry name" value="HATPase_C_sf"/>
</dbReference>
<keyword evidence="7" id="KW-1185">Reference proteome</keyword>
<dbReference type="EC" id="2.7.13.3" evidence="2"/>
<dbReference type="SUPFAM" id="SSF47384">
    <property type="entry name" value="Homodimeric domain of signal transducing histidine kinase"/>
    <property type="match status" value="1"/>
</dbReference>
<gene>
    <name evidence="6" type="ORF">O1D97_08880</name>
</gene>
<dbReference type="InterPro" id="IPR004358">
    <property type="entry name" value="Sig_transdc_His_kin-like_C"/>
</dbReference>
<dbReference type="InterPro" id="IPR005467">
    <property type="entry name" value="His_kinase_dom"/>
</dbReference>
<dbReference type="PANTHER" id="PTHR43547:SF2">
    <property type="entry name" value="HYBRID SIGNAL TRANSDUCTION HISTIDINE KINASE C"/>
    <property type="match status" value="1"/>
</dbReference>
<dbReference type="SUPFAM" id="SSF55874">
    <property type="entry name" value="ATPase domain of HSP90 chaperone/DNA topoisomerase II/histidine kinase"/>
    <property type="match status" value="1"/>
</dbReference>
<dbReference type="InterPro" id="IPR003594">
    <property type="entry name" value="HATPase_dom"/>
</dbReference>
<keyword evidence="3" id="KW-0597">Phosphoprotein</keyword>
<evidence type="ECO:0000256" key="3">
    <source>
        <dbReference type="ARBA" id="ARBA00022553"/>
    </source>
</evidence>
<protein>
    <recommendedName>
        <fullName evidence="2">histidine kinase</fullName>
        <ecNumber evidence="2">2.7.13.3</ecNumber>
    </recommendedName>
</protein>
<reference evidence="6" key="1">
    <citation type="submission" date="2022-12" db="EMBL/GenBank/DDBJ databases">
        <title>Marinomonas 15G1-11 sp. nov, isolated from marine algae.</title>
        <authorList>
            <person name="Butt M."/>
            <person name="Choi D.G."/>
            <person name="Kim J.M."/>
            <person name="Lee J.K."/>
            <person name="Baek J.H."/>
            <person name="Jeon C.O."/>
        </authorList>
    </citation>
    <scope>NUCLEOTIDE SEQUENCE</scope>
    <source>
        <strain evidence="6">15G1-11</strain>
    </source>
</reference>
<comment type="caution">
    <text evidence="6">The sequence shown here is derived from an EMBL/GenBank/DDBJ whole genome shotgun (WGS) entry which is preliminary data.</text>
</comment>
<accession>A0ABT4JTP7</accession>
<dbReference type="EMBL" id="JAPUBN010000013">
    <property type="protein sequence ID" value="MCZ2721763.1"/>
    <property type="molecule type" value="Genomic_DNA"/>
</dbReference>
<name>A0ABT4JTP7_9GAMM</name>
<keyword evidence="6" id="KW-0418">Kinase</keyword>
<evidence type="ECO:0000313" key="7">
    <source>
        <dbReference type="Proteomes" id="UP001149719"/>
    </source>
</evidence>
<proteinExistence type="predicted"/>
<dbReference type="InterPro" id="IPR036097">
    <property type="entry name" value="HisK_dim/P_sf"/>
</dbReference>
<dbReference type="PROSITE" id="PS50109">
    <property type="entry name" value="HIS_KIN"/>
    <property type="match status" value="1"/>
</dbReference>
<feature type="transmembrane region" description="Helical" evidence="4">
    <location>
        <begin position="76"/>
        <end position="101"/>
    </location>
</feature>
<keyword evidence="4" id="KW-0812">Transmembrane</keyword>
<dbReference type="PRINTS" id="PR00344">
    <property type="entry name" value="BCTRLSENSOR"/>
</dbReference>
<feature type="transmembrane region" description="Helical" evidence="4">
    <location>
        <begin position="113"/>
        <end position="131"/>
    </location>
</feature>
<dbReference type="GO" id="GO:0016301">
    <property type="term" value="F:kinase activity"/>
    <property type="evidence" value="ECO:0007669"/>
    <property type="project" value="UniProtKB-KW"/>
</dbReference>
<dbReference type="CDD" id="cd00082">
    <property type="entry name" value="HisKA"/>
    <property type="match status" value="1"/>
</dbReference>
<dbReference type="Gene3D" id="1.10.287.130">
    <property type="match status" value="1"/>
</dbReference>
<dbReference type="Pfam" id="PF02518">
    <property type="entry name" value="HATPase_c"/>
    <property type="match status" value="1"/>
</dbReference>
<evidence type="ECO:0000256" key="1">
    <source>
        <dbReference type="ARBA" id="ARBA00000085"/>
    </source>
</evidence>
<dbReference type="SMART" id="SM00388">
    <property type="entry name" value="HisKA"/>
    <property type="match status" value="1"/>
</dbReference>
<dbReference type="Pfam" id="PF00512">
    <property type="entry name" value="HisKA"/>
    <property type="match status" value="1"/>
</dbReference>
<dbReference type="PANTHER" id="PTHR43547">
    <property type="entry name" value="TWO-COMPONENT HISTIDINE KINASE"/>
    <property type="match status" value="1"/>
</dbReference>
<feature type="transmembrane region" description="Helical" evidence="4">
    <location>
        <begin position="45"/>
        <end position="64"/>
    </location>
</feature>
<sequence length="485" mass="53896">MLYGWRQHTGNKRRSILAIFGVAAWGLTLATSFVFPYFGINWFPYPMLLLPSYLLLLVYAVLRYKILSVNAFANRALLWLAMMLVVLCVMALASVISGQFGLEGLANVPGWQLWLYSVVILLVATIAYAPLNKLVARLVYPGTGLSELVLESWSNLLKQATTWKELVAIAEPILSHQLGQNVLVTITFDRRGPDTKVGHDVIHKNFSRESFEGQTKSEMLVCKEGSGWGFVLYGWGEASPSQRLTAEVFGSLFSTQCGLLEQSLALAETEKKRLSERHLVELGGLSAAMAHELRNPLNVISMAAHGTDPVTKRHIQTQLARADRLIQDMLIYSGKLTVHKTKVSLAPLIDSIVQQTDIENLEFRVLILPDVVVDADIHRLQQVMVNLLDNAVAFLRNQEGSRLLIEAFVGEGQCVFIRVHNNGPSLDQELTSESLFRPFVSKRSGGSGLGLAIVKRIMDAHHGTVQHRNDLGWPVTFELMFPGNN</sequence>
<dbReference type="RefSeq" id="WP_269124798.1">
    <property type="nucleotide sequence ID" value="NZ_JAPUBN010000013.1"/>
</dbReference>
<keyword evidence="6" id="KW-0808">Transferase</keyword>
<dbReference type="SMART" id="SM00387">
    <property type="entry name" value="HATPase_c"/>
    <property type="match status" value="1"/>
</dbReference>
<dbReference type="InterPro" id="IPR003661">
    <property type="entry name" value="HisK_dim/P_dom"/>
</dbReference>
<dbReference type="Gene3D" id="3.30.565.10">
    <property type="entry name" value="Histidine kinase-like ATPase, C-terminal domain"/>
    <property type="match status" value="1"/>
</dbReference>
<keyword evidence="4" id="KW-1133">Transmembrane helix</keyword>
<evidence type="ECO:0000256" key="2">
    <source>
        <dbReference type="ARBA" id="ARBA00012438"/>
    </source>
</evidence>
<comment type="catalytic activity">
    <reaction evidence="1">
        <text>ATP + protein L-histidine = ADP + protein N-phospho-L-histidine.</text>
        <dbReference type="EC" id="2.7.13.3"/>
    </reaction>
</comment>
<evidence type="ECO:0000313" key="6">
    <source>
        <dbReference type="EMBL" id="MCZ2721763.1"/>
    </source>
</evidence>
<evidence type="ECO:0000256" key="4">
    <source>
        <dbReference type="SAM" id="Phobius"/>
    </source>
</evidence>
<dbReference type="Proteomes" id="UP001149719">
    <property type="component" value="Unassembled WGS sequence"/>
</dbReference>
<keyword evidence="4" id="KW-0472">Membrane</keyword>
<feature type="transmembrane region" description="Helical" evidence="4">
    <location>
        <begin position="16"/>
        <end position="39"/>
    </location>
</feature>
<feature type="domain" description="Histidine kinase" evidence="5">
    <location>
        <begin position="288"/>
        <end position="485"/>
    </location>
</feature>
<evidence type="ECO:0000259" key="5">
    <source>
        <dbReference type="PROSITE" id="PS50109"/>
    </source>
</evidence>
<organism evidence="6 7">
    <name type="scientific">Marinomonas phaeophyticola</name>
    <dbReference type="NCBI Taxonomy" id="3004091"/>
    <lineage>
        <taxon>Bacteria</taxon>
        <taxon>Pseudomonadati</taxon>
        <taxon>Pseudomonadota</taxon>
        <taxon>Gammaproteobacteria</taxon>
        <taxon>Oceanospirillales</taxon>
        <taxon>Oceanospirillaceae</taxon>
        <taxon>Marinomonas</taxon>
    </lineage>
</organism>